<dbReference type="EMBL" id="CAJOBJ010008227">
    <property type="protein sequence ID" value="CAF4106729.1"/>
    <property type="molecule type" value="Genomic_DNA"/>
</dbReference>
<dbReference type="CDD" id="cd02619">
    <property type="entry name" value="Peptidase_C1"/>
    <property type="match status" value="1"/>
</dbReference>
<dbReference type="Proteomes" id="UP000676336">
    <property type="component" value="Unassembled WGS sequence"/>
</dbReference>
<dbReference type="Proteomes" id="UP000663824">
    <property type="component" value="Unassembled WGS sequence"/>
</dbReference>
<dbReference type="Proteomes" id="UP000663834">
    <property type="component" value="Unassembled WGS sequence"/>
</dbReference>
<evidence type="ECO:0000259" key="3">
    <source>
        <dbReference type="SMART" id="SM00645"/>
    </source>
</evidence>
<dbReference type="PROSITE" id="PS00639">
    <property type="entry name" value="THIOL_PROTEASE_HIS"/>
    <property type="match status" value="1"/>
</dbReference>
<feature type="region of interest" description="Disordered" evidence="2">
    <location>
        <begin position="278"/>
        <end position="341"/>
    </location>
</feature>
<comment type="caution">
    <text evidence="4">The sequence shown here is derived from an EMBL/GenBank/DDBJ whole genome shotgun (WGS) entry which is preliminary data.</text>
</comment>
<dbReference type="EMBL" id="CAJNRE010015413">
    <property type="protein sequence ID" value="CAF2136953.1"/>
    <property type="molecule type" value="Genomic_DNA"/>
</dbReference>
<gene>
    <name evidence="6" type="ORF">GIL414_LOCUS17373</name>
    <name evidence="4" type="ORF">KQP761_LOCUS35429</name>
    <name evidence="5" type="ORF">MBJ925_LOCUS28763</name>
    <name evidence="7" type="ORF">SMN809_LOCUS33966</name>
</gene>
<evidence type="ECO:0000256" key="2">
    <source>
        <dbReference type="SAM" id="MobiDB-lite"/>
    </source>
</evidence>
<comment type="similarity">
    <text evidence="1">Belongs to the peptidase C1 family.</text>
</comment>
<dbReference type="AlphaFoldDB" id="A0A816GN82"/>
<dbReference type="SUPFAM" id="SSF54001">
    <property type="entry name" value="Cysteine proteinases"/>
    <property type="match status" value="1"/>
</dbReference>
<protein>
    <recommendedName>
        <fullName evidence="3">Peptidase C1A papain C-terminal domain-containing protein</fullName>
    </recommendedName>
</protein>
<dbReference type="Gene3D" id="3.90.70.10">
    <property type="entry name" value="Cysteine proteinases"/>
    <property type="match status" value="1"/>
</dbReference>
<dbReference type="EMBL" id="CAJOBI010076330">
    <property type="protein sequence ID" value="CAF4479562.1"/>
    <property type="molecule type" value="Genomic_DNA"/>
</dbReference>
<dbReference type="InterPro" id="IPR038765">
    <property type="entry name" value="Papain-like_cys_pep_sf"/>
</dbReference>
<dbReference type="InterPro" id="IPR013128">
    <property type="entry name" value="Peptidase_C1A"/>
</dbReference>
<proteinExistence type="inferred from homology"/>
<dbReference type="InterPro" id="IPR025660">
    <property type="entry name" value="Pept_his_AS"/>
</dbReference>
<dbReference type="InterPro" id="IPR000668">
    <property type="entry name" value="Peptidase_C1A_C"/>
</dbReference>
<name>A0A816GN82_9BILA</name>
<feature type="compositionally biased region" description="Acidic residues" evidence="2">
    <location>
        <begin position="283"/>
        <end position="341"/>
    </location>
</feature>
<organism evidence="4 8">
    <name type="scientific">Rotaria magnacalcarata</name>
    <dbReference type="NCBI Taxonomy" id="392030"/>
    <lineage>
        <taxon>Eukaryota</taxon>
        <taxon>Metazoa</taxon>
        <taxon>Spiralia</taxon>
        <taxon>Gnathifera</taxon>
        <taxon>Rotifera</taxon>
        <taxon>Eurotatoria</taxon>
        <taxon>Bdelloidea</taxon>
        <taxon>Philodinida</taxon>
        <taxon>Philodinidae</taxon>
        <taxon>Rotaria</taxon>
    </lineage>
</organism>
<dbReference type="EMBL" id="CAJNOW010019913">
    <property type="protein sequence ID" value="CAF1676167.1"/>
    <property type="molecule type" value="Genomic_DNA"/>
</dbReference>
<evidence type="ECO:0000313" key="8">
    <source>
        <dbReference type="Proteomes" id="UP000663834"/>
    </source>
</evidence>
<dbReference type="PANTHER" id="PTHR12411">
    <property type="entry name" value="CYSTEINE PROTEASE FAMILY C1-RELATED"/>
    <property type="match status" value="1"/>
</dbReference>
<evidence type="ECO:0000313" key="5">
    <source>
        <dbReference type="EMBL" id="CAF2136953.1"/>
    </source>
</evidence>
<dbReference type="GO" id="GO:0008234">
    <property type="term" value="F:cysteine-type peptidase activity"/>
    <property type="evidence" value="ECO:0007669"/>
    <property type="project" value="InterPro"/>
</dbReference>
<accession>A0A816GN82</accession>
<evidence type="ECO:0000256" key="1">
    <source>
        <dbReference type="ARBA" id="ARBA00008455"/>
    </source>
</evidence>
<dbReference type="GO" id="GO:0006508">
    <property type="term" value="P:proteolysis"/>
    <property type="evidence" value="ECO:0007669"/>
    <property type="project" value="InterPro"/>
</dbReference>
<reference evidence="4" key="1">
    <citation type="submission" date="2021-02" db="EMBL/GenBank/DDBJ databases">
        <authorList>
            <person name="Nowell W R."/>
        </authorList>
    </citation>
    <scope>NUCLEOTIDE SEQUENCE</scope>
</reference>
<evidence type="ECO:0000313" key="6">
    <source>
        <dbReference type="EMBL" id="CAF4106729.1"/>
    </source>
</evidence>
<dbReference type="OrthoDB" id="640249at2759"/>
<feature type="domain" description="Peptidase C1A papain C-terminal" evidence="3">
    <location>
        <begin position="48"/>
        <end position="264"/>
    </location>
</feature>
<dbReference type="SMART" id="SM00645">
    <property type="entry name" value="Pept_C1"/>
    <property type="match status" value="1"/>
</dbReference>
<dbReference type="Pfam" id="PF00112">
    <property type="entry name" value="Peptidase_C1"/>
    <property type="match status" value="1"/>
</dbReference>
<sequence length="341" mass="39682">MPIRDYLHNRTTKRKCRLNGILPSKRMPRKAKLQQHFFDHMLFSGPQLPRKVNLRHQMTPVEDQSNIGSCVANSFAGAYEYLLKKTSGCHIDVSRLFIYYNARVKDEESDDNIDDSGCTVTSAIEALEEFGTCLESIWPYYTKRVNKCPSDAAFEEAENNKIVDALQININLDEMKSCLAQGFPFVFGLELYKSFDKADEKGIVPMPKSRETKRESHGSHAMLAVGYNDRAKSFIVRNSWGDDWGRQGYCYIPYDYMTDSEFCFDPWIVRKLETDDMGHEHWDDEDDDVEDEGEDDDEDEEDEDEDEDEEDEDEEEEDDDDCDIEQEDNEDEDEDEEDEDE</sequence>
<evidence type="ECO:0000313" key="4">
    <source>
        <dbReference type="EMBL" id="CAF1676167.1"/>
    </source>
</evidence>
<evidence type="ECO:0000313" key="7">
    <source>
        <dbReference type="EMBL" id="CAF4479562.1"/>
    </source>
</evidence>
<dbReference type="Proteomes" id="UP000681720">
    <property type="component" value="Unassembled WGS sequence"/>
</dbReference>